<sequence length="68" mass="7518">MTQHSILGHLQTTPRVPSHGSPVAFFSNDQRTVMHSTTDRRLTELLIECGVFTVALLSVSLLTQCCFS</sequence>
<evidence type="ECO:0000256" key="1">
    <source>
        <dbReference type="SAM" id="MobiDB-lite"/>
    </source>
</evidence>
<evidence type="ECO:0000313" key="3">
    <source>
        <dbReference type="WBParaSite" id="ALUE_0000436001-mRNA-1"/>
    </source>
</evidence>
<organism evidence="2 3">
    <name type="scientific">Ascaris lumbricoides</name>
    <name type="common">Giant roundworm</name>
    <dbReference type="NCBI Taxonomy" id="6252"/>
    <lineage>
        <taxon>Eukaryota</taxon>
        <taxon>Metazoa</taxon>
        <taxon>Ecdysozoa</taxon>
        <taxon>Nematoda</taxon>
        <taxon>Chromadorea</taxon>
        <taxon>Rhabditida</taxon>
        <taxon>Spirurina</taxon>
        <taxon>Ascaridomorpha</taxon>
        <taxon>Ascaridoidea</taxon>
        <taxon>Ascarididae</taxon>
        <taxon>Ascaris</taxon>
    </lineage>
</organism>
<dbReference type="Proteomes" id="UP000036681">
    <property type="component" value="Unplaced"/>
</dbReference>
<reference evidence="3" key="1">
    <citation type="submission" date="2017-02" db="UniProtKB">
        <authorList>
            <consortium name="WormBaseParasite"/>
        </authorList>
    </citation>
    <scope>IDENTIFICATION</scope>
</reference>
<proteinExistence type="predicted"/>
<accession>A0A0M3HQH6</accession>
<name>A0A0M3HQH6_ASCLU</name>
<evidence type="ECO:0000313" key="2">
    <source>
        <dbReference type="Proteomes" id="UP000036681"/>
    </source>
</evidence>
<keyword evidence="2" id="KW-1185">Reference proteome</keyword>
<feature type="region of interest" description="Disordered" evidence="1">
    <location>
        <begin position="1"/>
        <end position="22"/>
    </location>
</feature>
<feature type="compositionally biased region" description="Polar residues" evidence="1">
    <location>
        <begin position="1"/>
        <end position="15"/>
    </location>
</feature>
<protein>
    <submittedName>
        <fullName evidence="3">Movement protein</fullName>
    </submittedName>
</protein>
<dbReference type="AlphaFoldDB" id="A0A0M3HQH6"/>
<dbReference type="WBParaSite" id="ALUE_0000436001-mRNA-1">
    <property type="protein sequence ID" value="ALUE_0000436001-mRNA-1"/>
    <property type="gene ID" value="ALUE_0000436001"/>
</dbReference>